<gene>
    <name evidence="2" type="ORF">ACFO0B_19125</name>
</gene>
<evidence type="ECO:0000313" key="3">
    <source>
        <dbReference type="Proteomes" id="UP001595696"/>
    </source>
</evidence>
<reference evidence="3" key="1">
    <citation type="journal article" date="2019" name="Int. J. Syst. Evol. Microbiol.">
        <title>The Global Catalogue of Microorganisms (GCM) 10K type strain sequencing project: providing services to taxonomists for standard genome sequencing and annotation.</title>
        <authorList>
            <consortium name="The Broad Institute Genomics Platform"/>
            <consortium name="The Broad Institute Genome Sequencing Center for Infectious Disease"/>
            <person name="Wu L."/>
            <person name="Ma J."/>
        </authorList>
    </citation>
    <scope>NUCLEOTIDE SEQUENCE [LARGE SCALE GENOMIC DNA]</scope>
    <source>
        <strain evidence="3">CGMCC 4.7330</strain>
    </source>
</reference>
<dbReference type="PANTHER" id="PTHR23020:SF41">
    <property type="entry name" value="AMINOGLYCOSIDE PHOSPHOTRANSFERASE DOMAIN-CONTAINING PROTEIN"/>
    <property type="match status" value="1"/>
</dbReference>
<proteinExistence type="predicted"/>
<dbReference type="Gene3D" id="3.90.1200.10">
    <property type="match status" value="1"/>
</dbReference>
<dbReference type="SMART" id="SM00587">
    <property type="entry name" value="CHK"/>
    <property type="match status" value="1"/>
</dbReference>
<evidence type="ECO:0000259" key="1">
    <source>
        <dbReference type="SMART" id="SM00587"/>
    </source>
</evidence>
<dbReference type="InterPro" id="IPR002575">
    <property type="entry name" value="Aminoglycoside_PTrfase"/>
</dbReference>
<dbReference type="EMBL" id="JBHSAX010000016">
    <property type="protein sequence ID" value="MFC3964104.1"/>
    <property type="molecule type" value="Genomic_DNA"/>
</dbReference>
<evidence type="ECO:0000313" key="2">
    <source>
        <dbReference type="EMBL" id="MFC3964104.1"/>
    </source>
</evidence>
<dbReference type="InterPro" id="IPR011009">
    <property type="entry name" value="Kinase-like_dom_sf"/>
</dbReference>
<name>A0ABV8DWI9_9NOCA</name>
<organism evidence="2 3">
    <name type="scientific">Nocardia jiangsuensis</name>
    <dbReference type="NCBI Taxonomy" id="1691563"/>
    <lineage>
        <taxon>Bacteria</taxon>
        <taxon>Bacillati</taxon>
        <taxon>Actinomycetota</taxon>
        <taxon>Actinomycetes</taxon>
        <taxon>Mycobacteriales</taxon>
        <taxon>Nocardiaceae</taxon>
        <taxon>Nocardia</taxon>
    </lineage>
</organism>
<dbReference type="InterPro" id="IPR015897">
    <property type="entry name" value="CHK_kinase-like"/>
</dbReference>
<dbReference type="Proteomes" id="UP001595696">
    <property type="component" value="Unassembled WGS sequence"/>
</dbReference>
<dbReference type="Pfam" id="PF01636">
    <property type="entry name" value="APH"/>
    <property type="match status" value="1"/>
</dbReference>
<feature type="domain" description="CHK kinase-like" evidence="1">
    <location>
        <begin position="124"/>
        <end position="301"/>
    </location>
</feature>
<sequence length="367" mass="39328">MTARELRTDDLAIPLGPDGLTPEWLAAALSGPVPAAVDSVAVTPIGTGQTGATYRLTVGYAAPCDRPRSFVAKLPAQDGSVRAGVTLGYLAEVEFYSAVAHRTSVPVPRCHYSAINEDGSEYVLLLDDLDPAIQGDQLAGCDEETARRAVTALAGLHAPSWCDSSWLELPVGSMPKPGDSAAAGGLGQVVEMVAPAILERFGPFLDDTDRDTLRLALELMGPWLLTDTGRYALMHGDYRLDNLLLDADRLFVVDWQTLGVGLPARDLAYFIGTCLDPELRADAEQRLVAAYHAELLRHGVPGYDLKTCLADYRLGMLQGPLIIALGAAFATTTDRGDDLFRVMLRRSCRAIRELGTLELIRAAAAPA</sequence>
<dbReference type="SUPFAM" id="SSF56112">
    <property type="entry name" value="Protein kinase-like (PK-like)"/>
    <property type="match status" value="1"/>
</dbReference>
<dbReference type="RefSeq" id="WP_378613880.1">
    <property type="nucleotide sequence ID" value="NZ_JBHSAX010000016.1"/>
</dbReference>
<dbReference type="PANTHER" id="PTHR23020">
    <property type="entry name" value="UNCHARACTERIZED NUCLEAR HORMONE RECEPTOR-RELATED"/>
    <property type="match status" value="1"/>
</dbReference>
<keyword evidence="3" id="KW-1185">Reference proteome</keyword>
<accession>A0ABV8DWI9</accession>
<protein>
    <submittedName>
        <fullName evidence="2">Phosphotransferase family protein</fullName>
    </submittedName>
</protein>
<comment type="caution">
    <text evidence="2">The sequence shown here is derived from an EMBL/GenBank/DDBJ whole genome shotgun (WGS) entry which is preliminary data.</text>
</comment>
<dbReference type="InterPro" id="IPR052961">
    <property type="entry name" value="Oxido-Kinase-like_Enzymes"/>
</dbReference>